<feature type="compositionally biased region" description="Polar residues" evidence="1">
    <location>
        <begin position="253"/>
        <end position="263"/>
    </location>
</feature>
<evidence type="ECO:0000256" key="1">
    <source>
        <dbReference type="SAM" id="MobiDB-lite"/>
    </source>
</evidence>
<dbReference type="Proteomes" id="UP001151760">
    <property type="component" value="Unassembled WGS sequence"/>
</dbReference>
<protein>
    <submittedName>
        <fullName evidence="2">Uncharacterized protein</fullName>
    </submittedName>
</protein>
<reference evidence="2" key="2">
    <citation type="submission" date="2022-01" db="EMBL/GenBank/DDBJ databases">
        <authorList>
            <person name="Yamashiro T."/>
            <person name="Shiraishi A."/>
            <person name="Satake H."/>
            <person name="Nakayama K."/>
        </authorList>
    </citation>
    <scope>NUCLEOTIDE SEQUENCE</scope>
</reference>
<reference evidence="2" key="1">
    <citation type="journal article" date="2022" name="Int. J. Mol. Sci.">
        <title>Draft Genome of Tanacetum Coccineum: Genomic Comparison of Closely Related Tanacetum-Family Plants.</title>
        <authorList>
            <person name="Yamashiro T."/>
            <person name="Shiraishi A."/>
            <person name="Nakayama K."/>
            <person name="Satake H."/>
        </authorList>
    </citation>
    <scope>NUCLEOTIDE SEQUENCE</scope>
</reference>
<feature type="compositionally biased region" description="Basic and acidic residues" evidence="1">
    <location>
        <begin position="15"/>
        <end position="25"/>
    </location>
</feature>
<keyword evidence="3" id="KW-1185">Reference proteome</keyword>
<gene>
    <name evidence="2" type="ORF">Tco_1030548</name>
</gene>
<organism evidence="2 3">
    <name type="scientific">Tanacetum coccineum</name>
    <dbReference type="NCBI Taxonomy" id="301880"/>
    <lineage>
        <taxon>Eukaryota</taxon>
        <taxon>Viridiplantae</taxon>
        <taxon>Streptophyta</taxon>
        <taxon>Embryophyta</taxon>
        <taxon>Tracheophyta</taxon>
        <taxon>Spermatophyta</taxon>
        <taxon>Magnoliopsida</taxon>
        <taxon>eudicotyledons</taxon>
        <taxon>Gunneridae</taxon>
        <taxon>Pentapetalae</taxon>
        <taxon>asterids</taxon>
        <taxon>campanulids</taxon>
        <taxon>Asterales</taxon>
        <taxon>Asteraceae</taxon>
        <taxon>Asteroideae</taxon>
        <taxon>Anthemideae</taxon>
        <taxon>Anthemidinae</taxon>
        <taxon>Tanacetum</taxon>
    </lineage>
</organism>
<evidence type="ECO:0000313" key="2">
    <source>
        <dbReference type="EMBL" id="GJT71262.1"/>
    </source>
</evidence>
<proteinExistence type="predicted"/>
<comment type="caution">
    <text evidence="2">The sequence shown here is derived from an EMBL/GenBank/DDBJ whole genome shotgun (WGS) entry which is preliminary data.</text>
</comment>
<evidence type="ECO:0000313" key="3">
    <source>
        <dbReference type="Proteomes" id="UP001151760"/>
    </source>
</evidence>
<accession>A0ABQ5G8D9</accession>
<name>A0ABQ5G8D9_9ASTR</name>
<dbReference type="EMBL" id="BQNB010018153">
    <property type="protein sequence ID" value="GJT71262.1"/>
    <property type="molecule type" value="Genomic_DNA"/>
</dbReference>
<sequence>MYKQRVSHDGKKKRDSFYQHQEARKQEKNQMGLLTMDDGIVILGSKHIEDEETIRHLMAIAQYVIQEAQLLAFNSYEEEMNFFCFNSTEVESVGKPLYMQVLFGLPLNILFDPWKSEDFKGNWGSAVKTSAGYNWRLTRPNSNCNGRPTFIRTMITKGSSTQEHGRCGLYVIVDCSGLMTYELVTPLDCNASGEDNKKEKVQKHLLVLVWTLKKLSLPLKKLILVAEESQYLLQTEVEEKEWGTPMKEEEETQASSKTYKTQIASRRRRDLLKLSIR</sequence>
<feature type="region of interest" description="Disordered" evidence="1">
    <location>
        <begin position="1"/>
        <end position="25"/>
    </location>
</feature>
<feature type="region of interest" description="Disordered" evidence="1">
    <location>
        <begin position="242"/>
        <end position="263"/>
    </location>
</feature>